<dbReference type="PANTHER" id="PTHR15071:SF0">
    <property type="entry name" value="MANNOSE 6-PHOSPHATE RECEPTOR-LIKE PROTEIN 1"/>
    <property type="match status" value="1"/>
</dbReference>
<feature type="chain" id="PRO_5003447296" description="Autophagy-related protein 27" evidence="7">
    <location>
        <begin position="26"/>
        <end position="269"/>
    </location>
</feature>
<keyword evidence="4 6" id="KW-1133">Transmembrane helix</keyword>
<evidence type="ECO:0000256" key="7">
    <source>
        <dbReference type="SAM" id="SignalP"/>
    </source>
</evidence>
<sequence>MVTLMSLVHSITLAFVLGLALYASAKDCEIDGEYNYKVLFKTVWRAKIEGNCLSRTNNKSCAWYLQFCNNNSVNPCGVGHACEVNSSGLNPVTVGSSPVLIADGPTRFVVRFQQLGSNDTKCKDSAITINVTFECDKTKSIVVGPGAELTRLQYSTPIAAPTDCGRNIIVPFDGACLPTPPPGGLSAGSVLLILFFVGLLVYLVGGILINHNNGARGWEMVPHYQFWSELPALCVDGCVFFVKYITCQGGPISGGMMGGGGGGRSYDNI</sequence>
<dbReference type="GO" id="GO:0005802">
    <property type="term" value="C:trans-Golgi network"/>
    <property type="evidence" value="ECO:0007669"/>
    <property type="project" value="TreeGrafter"/>
</dbReference>
<keyword evidence="3 7" id="KW-0732">Signal</keyword>
<organism evidence="8">
    <name type="scientific">Amblyomma maculatum</name>
    <name type="common">Gulf Coast tick</name>
    <dbReference type="NCBI Taxonomy" id="34609"/>
    <lineage>
        <taxon>Eukaryota</taxon>
        <taxon>Metazoa</taxon>
        <taxon>Ecdysozoa</taxon>
        <taxon>Arthropoda</taxon>
        <taxon>Chelicerata</taxon>
        <taxon>Arachnida</taxon>
        <taxon>Acari</taxon>
        <taxon>Parasitiformes</taxon>
        <taxon>Ixodida</taxon>
        <taxon>Ixodoidea</taxon>
        <taxon>Ixodidae</taxon>
        <taxon>Amblyomminae</taxon>
        <taxon>Amblyomma</taxon>
    </lineage>
</organism>
<proteinExistence type="evidence at transcript level"/>
<evidence type="ECO:0000313" key="8">
    <source>
        <dbReference type="EMBL" id="AEO35862.1"/>
    </source>
</evidence>
<evidence type="ECO:0000256" key="5">
    <source>
        <dbReference type="ARBA" id="ARBA00023136"/>
    </source>
</evidence>
<keyword evidence="2 6" id="KW-0812">Transmembrane</keyword>
<dbReference type="InterPro" id="IPR018939">
    <property type="entry name" value="Autophagy-rel_prot_27"/>
</dbReference>
<evidence type="ECO:0000256" key="1">
    <source>
        <dbReference type="ARBA" id="ARBA00004167"/>
    </source>
</evidence>
<evidence type="ECO:0008006" key="9">
    <source>
        <dbReference type="Google" id="ProtNLM"/>
    </source>
</evidence>
<name>G3MQU4_AMBMU</name>
<keyword evidence="5 6" id="KW-0472">Membrane</keyword>
<comment type="subcellular location">
    <subcellularLocation>
        <location evidence="1">Membrane</location>
        <topology evidence="1">Single-pass membrane protein</topology>
    </subcellularLocation>
</comment>
<evidence type="ECO:0000256" key="4">
    <source>
        <dbReference type="ARBA" id="ARBA00022989"/>
    </source>
</evidence>
<evidence type="ECO:0000256" key="3">
    <source>
        <dbReference type="ARBA" id="ARBA00022729"/>
    </source>
</evidence>
<dbReference type="AlphaFoldDB" id="G3MQU4"/>
<reference evidence="8" key="1">
    <citation type="journal article" date="2011" name="PLoS ONE">
        <title>A deep insight into the sialotranscriptome of the gulf coast tick, Amblyomma maculatum.</title>
        <authorList>
            <person name="Karim S."/>
            <person name="Singh P."/>
            <person name="Ribeiro J.M."/>
        </authorList>
    </citation>
    <scope>NUCLEOTIDE SEQUENCE</scope>
    <source>
        <tissue evidence="8">Salivary gland</tissue>
    </source>
</reference>
<evidence type="ECO:0000256" key="2">
    <source>
        <dbReference type="ARBA" id="ARBA00022692"/>
    </source>
</evidence>
<feature type="signal peptide" evidence="7">
    <location>
        <begin position="1"/>
        <end position="25"/>
    </location>
</feature>
<accession>G3MQU4</accession>
<dbReference type="EMBL" id="JO844245">
    <property type="protein sequence ID" value="AEO35862.1"/>
    <property type="molecule type" value="mRNA"/>
</dbReference>
<evidence type="ECO:0000256" key="6">
    <source>
        <dbReference type="SAM" id="Phobius"/>
    </source>
</evidence>
<dbReference type="PANTHER" id="PTHR15071">
    <property type="entry name" value="MANNOSE-6-PHOSPHATE RECEPTOR FAMILY MEMBER"/>
    <property type="match status" value="1"/>
</dbReference>
<feature type="transmembrane region" description="Helical" evidence="6">
    <location>
        <begin position="185"/>
        <end position="209"/>
    </location>
</feature>
<dbReference type="GO" id="GO:0000139">
    <property type="term" value="C:Golgi membrane"/>
    <property type="evidence" value="ECO:0007669"/>
    <property type="project" value="UniProtKB-SubCell"/>
</dbReference>
<protein>
    <recommendedName>
        <fullName evidence="9">Autophagy-related protein 27</fullName>
    </recommendedName>
</protein>
<dbReference type="Pfam" id="PF09451">
    <property type="entry name" value="ATG27"/>
    <property type="match status" value="1"/>
</dbReference>